<evidence type="ECO:0000256" key="1">
    <source>
        <dbReference type="ARBA" id="ARBA00007521"/>
    </source>
</evidence>
<gene>
    <name evidence="7" type="ORF">HHM13_04785</name>
    <name evidence="6" type="ORF">HHM24_07610</name>
</gene>
<dbReference type="GO" id="GO:0004521">
    <property type="term" value="F:RNA endonuclease activity"/>
    <property type="evidence" value="ECO:0007669"/>
    <property type="project" value="TreeGrafter"/>
</dbReference>
<evidence type="ECO:0000313" key="9">
    <source>
        <dbReference type="Proteomes" id="UP000550736"/>
    </source>
</evidence>
<evidence type="ECO:0000313" key="6">
    <source>
        <dbReference type="EMBL" id="NMK54587.1"/>
    </source>
</evidence>
<dbReference type="InterPro" id="IPR003477">
    <property type="entry name" value="PemK-like"/>
</dbReference>
<organism evidence="7 9">
    <name type="scientific">Staphylococcus capitis</name>
    <dbReference type="NCBI Taxonomy" id="29388"/>
    <lineage>
        <taxon>Bacteria</taxon>
        <taxon>Bacillati</taxon>
        <taxon>Bacillota</taxon>
        <taxon>Bacilli</taxon>
        <taxon>Bacillales</taxon>
        <taxon>Staphylococcaceae</taxon>
        <taxon>Staphylococcus</taxon>
    </lineage>
</organism>
<accession>A0A7X9ZK79</accession>
<dbReference type="RefSeq" id="WP_030064695.1">
    <property type="nucleotide sequence ID" value="NZ_CP092858.1"/>
</dbReference>
<evidence type="ECO:0000256" key="2">
    <source>
        <dbReference type="ARBA" id="ARBA00019638"/>
    </source>
</evidence>
<dbReference type="EMBL" id="JABBMI010000061">
    <property type="protein sequence ID" value="NMK54587.1"/>
    <property type="molecule type" value="Genomic_DNA"/>
</dbReference>
<dbReference type="GO" id="GO:0003677">
    <property type="term" value="F:DNA binding"/>
    <property type="evidence" value="ECO:0007669"/>
    <property type="project" value="InterPro"/>
</dbReference>
<proteinExistence type="inferred from homology"/>
<evidence type="ECO:0000313" key="8">
    <source>
        <dbReference type="Proteomes" id="UP000538955"/>
    </source>
</evidence>
<evidence type="ECO:0000256" key="3">
    <source>
        <dbReference type="ARBA" id="ARBA00022649"/>
    </source>
</evidence>
<dbReference type="PANTHER" id="PTHR33988">
    <property type="entry name" value="ENDORIBONUCLEASE MAZF-RELATED"/>
    <property type="match status" value="1"/>
</dbReference>
<dbReference type="InterPro" id="IPR011067">
    <property type="entry name" value="Plasmid_toxin/cell-grow_inhib"/>
</dbReference>
<comment type="similarity">
    <text evidence="1">Belongs to the PemK/MazF family.</text>
</comment>
<dbReference type="GO" id="GO:0006402">
    <property type="term" value="P:mRNA catabolic process"/>
    <property type="evidence" value="ECO:0007669"/>
    <property type="project" value="TreeGrafter"/>
</dbReference>
<dbReference type="Proteomes" id="UP000538955">
    <property type="component" value="Unassembled WGS sequence"/>
</dbReference>
<evidence type="ECO:0000256" key="5">
    <source>
        <dbReference type="ARBA" id="ARBA00032054"/>
    </source>
</evidence>
<keyword evidence="8" id="KW-1185">Reference proteome</keyword>
<dbReference type="GO" id="GO:0016075">
    <property type="term" value="P:rRNA catabolic process"/>
    <property type="evidence" value="ECO:0007669"/>
    <property type="project" value="TreeGrafter"/>
</dbReference>
<dbReference type="Gene3D" id="2.30.30.110">
    <property type="match status" value="1"/>
</dbReference>
<evidence type="ECO:0000313" key="7">
    <source>
        <dbReference type="EMBL" id="NMK97408.1"/>
    </source>
</evidence>
<dbReference type="Pfam" id="PF02452">
    <property type="entry name" value="PemK_toxin"/>
    <property type="match status" value="1"/>
</dbReference>
<comment type="caution">
    <text evidence="7">The sequence shown here is derived from an EMBL/GenBank/DDBJ whole genome shotgun (WGS) entry which is preliminary data.</text>
</comment>
<protein>
    <recommendedName>
        <fullName evidence="2">Endoribonuclease MazF</fullName>
    </recommendedName>
    <alternativeName>
        <fullName evidence="4">Toxin MazF</fullName>
    </alternativeName>
    <alternativeName>
        <fullName evidence="5">mRNA interferase MazF</fullName>
    </alternativeName>
</protein>
<name>A0A7X9ZK79_STACP</name>
<keyword evidence="3" id="KW-1277">Toxin-antitoxin system</keyword>
<evidence type="ECO:0000256" key="4">
    <source>
        <dbReference type="ARBA" id="ARBA00031226"/>
    </source>
</evidence>
<dbReference type="SUPFAM" id="SSF50118">
    <property type="entry name" value="Cell growth inhibitor/plasmid maintenance toxic component"/>
    <property type="match status" value="1"/>
</dbReference>
<dbReference type="Proteomes" id="UP000550736">
    <property type="component" value="Unassembled WGS sequence"/>
</dbReference>
<dbReference type="AlphaFoldDB" id="A0A7X9ZK79"/>
<sequence length="112" mass="13051">MSIKQFDILYIDLDPTRGRKKQKIRLCLVVNNQMTINGTDFVWILPITSREVRFPTDIEVKTKNGLVTGVIDTIQIRSLDLNARYHNYKDELQDNLKNDVIQSIQTYINPTL</sequence>
<dbReference type="EMBL" id="JABBLX010000011">
    <property type="protein sequence ID" value="NMK97408.1"/>
    <property type="molecule type" value="Genomic_DNA"/>
</dbReference>
<reference evidence="8 9" key="1">
    <citation type="submission" date="2020-04" db="EMBL/GenBank/DDBJ databases">
        <title>The Epidemiology and Molecular Characteristics of Linezolid-Resistant Staphylococcus capitis in Huashan Hospital, Shanghai.</title>
        <authorList>
            <person name="Ding L."/>
            <person name="Li P."/>
            <person name="Yang Y."/>
            <person name="Lin D."/>
            <person name="Xu X."/>
        </authorList>
    </citation>
    <scope>NUCLEOTIDE SEQUENCE [LARGE SCALE GENOMIC DNA]</scope>
    <source>
        <strain evidence="7 9">12-86</strain>
        <strain evidence="6 8">17-84</strain>
    </source>
</reference>